<dbReference type="Proteomes" id="UP000283433">
    <property type="component" value="Unassembled WGS sequence"/>
</dbReference>
<name>A0A419S9Z1_9SPHI</name>
<evidence type="ECO:0000313" key="2">
    <source>
        <dbReference type="Proteomes" id="UP000283433"/>
    </source>
</evidence>
<comment type="caution">
    <text evidence="1">The sequence shown here is derived from an EMBL/GenBank/DDBJ whole genome shotgun (WGS) entry which is preliminary data.</text>
</comment>
<sequence length="287" mass="30499">MKKLISLSFFVLLYIYVYPQQQVITVDSIAIGRKPSAKINLDGSITARNFNGKRAITGSIATGQNPNTNDIVAWLNAVFYPSQVPTASISGGSTMELRAAGTQTVTLNWTAGRQAATEPLYAIMVSGNLQTFTQPSAPGTVSGTQAVTITYNTNQSFSNTVTTTDGKSASATTTFTYLPQSYRGFISDVSGIGNSSSDATIRGLAYGFTTSRAMSYTTGSASNKYFVYAYPASFGDLAGLSINGFPSLASMTKITRAFTNASGYTQNYNIYYTNNAQTTSGYPVVAN</sequence>
<proteinExistence type="predicted"/>
<dbReference type="OrthoDB" id="735873at2"/>
<organism evidence="1 2">
    <name type="scientific">Pelobium manganitolerans</name>
    <dbReference type="NCBI Taxonomy" id="1842495"/>
    <lineage>
        <taxon>Bacteria</taxon>
        <taxon>Pseudomonadati</taxon>
        <taxon>Bacteroidota</taxon>
        <taxon>Sphingobacteriia</taxon>
        <taxon>Sphingobacteriales</taxon>
        <taxon>Sphingobacteriaceae</taxon>
        <taxon>Pelobium</taxon>
    </lineage>
</organism>
<dbReference type="RefSeq" id="WP_120180664.1">
    <property type="nucleotide sequence ID" value="NZ_MBTA01000003.1"/>
</dbReference>
<accession>A0A419S9Z1</accession>
<gene>
    <name evidence="1" type="ORF">BCY91_14160</name>
</gene>
<keyword evidence="2" id="KW-1185">Reference proteome</keyword>
<dbReference type="AlphaFoldDB" id="A0A419S9Z1"/>
<protein>
    <submittedName>
        <fullName evidence="1">Uncharacterized protein</fullName>
    </submittedName>
</protein>
<reference evidence="1 2" key="1">
    <citation type="submission" date="2016-07" db="EMBL/GenBank/DDBJ databases">
        <title>Genome of Pelobium manganitolerans.</title>
        <authorList>
            <person name="Wu S."/>
            <person name="Wang G."/>
        </authorList>
    </citation>
    <scope>NUCLEOTIDE SEQUENCE [LARGE SCALE GENOMIC DNA]</scope>
    <source>
        <strain evidence="1 2">YS-25</strain>
    </source>
</reference>
<evidence type="ECO:0000313" key="1">
    <source>
        <dbReference type="EMBL" id="RKD19017.1"/>
    </source>
</evidence>
<dbReference type="EMBL" id="MBTA01000003">
    <property type="protein sequence ID" value="RKD19017.1"/>
    <property type="molecule type" value="Genomic_DNA"/>
</dbReference>